<organism evidence="1 2">
    <name type="scientific">Arctium lappa</name>
    <name type="common">Greater burdock</name>
    <name type="synonym">Lappa major</name>
    <dbReference type="NCBI Taxonomy" id="4217"/>
    <lineage>
        <taxon>Eukaryota</taxon>
        <taxon>Viridiplantae</taxon>
        <taxon>Streptophyta</taxon>
        <taxon>Embryophyta</taxon>
        <taxon>Tracheophyta</taxon>
        <taxon>Spermatophyta</taxon>
        <taxon>Magnoliopsida</taxon>
        <taxon>eudicotyledons</taxon>
        <taxon>Gunneridae</taxon>
        <taxon>Pentapetalae</taxon>
        <taxon>asterids</taxon>
        <taxon>campanulids</taxon>
        <taxon>Asterales</taxon>
        <taxon>Asteraceae</taxon>
        <taxon>Carduoideae</taxon>
        <taxon>Cardueae</taxon>
        <taxon>Arctiinae</taxon>
        <taxon>Arctium</taxon>
    </lineage>
</organism>
<sequence>MPYLVRMEGDSMPDMTSTKQTAKKILLESLVLRKFKRAATLWSCAGEGRFEARGNMQKTDNNRDILKEQMDTSGIKDSGKEKEIPLEFLELRGRIEKSFGPDFQLYLVEGSRDEIGS</sequence>
<name>A0ACB9FH51_ARCLA</name>
<comment type="caution">
    <text evidence="1">The sequence shown here is derived from an EMBL/GenBank/DDBJ whole genome shotgun (WGS) entry which is preliminary data.</text>
</comment>
<gene>
    <name evidence="1" type="ORF">L6452_01278</name>
</gene>
<dbReference type="EMBL" id="CM042047">
    <property type="protein sequence ID" value="KAI3770155.1"/>
    <property type="molecule type" value="Genomic_DNA"/>
</dbReference>
<reference evidence="2" key="1">
    <citation type="journal article" date="2022" name="Mol. Ecol. Resour.">
        <title>The genomes of chicory, endive, great burdock and yacon provide insights into Asteraceae palaeo-polyploidization history and plant inulin production.</title>
        <authorList>
            <person name="Fan W."/>
            <person name="Wang S."/>
            <person name="Wang H."/>
            <person name="Wang A."/>
            <person name="Jiang F."/>
            <person name="Liu H."/>
            <person name="Zhao H."/>
            <person name="Xu D."/>
            <person name="Zhang Y."/>
        </authorList>
    </citation>
    <scope>NUCLEOTIDE SEQUENCE [LARGE SCALE GENOMIC DNA]</scope>
    <source>
        <strain evidence="2">cv. Niubang</strain>
    </source>
</reference>
<proteinExistence type="predicted"/>
<dbReference type="Proteomes" id="UP001055879">
    <property type="component" value="Linkage Group LG01"/>
</dbReference>
<keyword evidence="2" id="KW-1185">Reference proteome</keyword>
<reference evidence="1 2" key="2">
    <citation type="journal article" date="2022" name="Mol. Ecol. Resour.">
        <title>The genomes of chicory, endive, great burdock and yacon provide insights into Asteraceae paleo-polyploidization history and plant inulin production.</title>
        <authorList>
            <person name="Fan W."/>
            <person name="Wang S."/>
            <person name="Wang H."/>
            <person name="Wang A."/>
            <person name="Jiang F."/>
            <person name="Liu H."/>
            <person name="Zhao H."/>
            <person name="Xu D."/>
            <person name="Zhang Y."/>
        </authorList>
    </citation>
    <scope>NUCLEOTIDE SEQUENCE [LARGE SCALE GENOMIC DNA]</scope>
    <source>
        <strain evidence="2">cv. Niubang</strain>
    </source>
</reference>
<evidence type="ECO:0000313" key="2">
    <source>
        <dbReference type="Proteomes" id="UP001055879"/>
    </source>
</evidence>
<accession>A0ACB9FH51</accession>
<protein>
    <submittedName>
        <fullName evidence="1">Uncharacterized protein</fullName>
    </submittedName>
</protein>
<evidence type="ECO:0000313" key="1">
    <source>
        <dbReference type="EMBL" id="KAI3770155.1"/>
    </source>
</evidence>